<dbReference type="SUPFAM" id="SSF52540">
    <property type="entry name" value="P-loop containing nucleoside triphosphate hydrolases"/>
    <property type="match status" value="2"/>
</dbReference>
<dbReference type="GO" id="GO:0016887">
    <property type="term" value="F:ATP hydrolysis activity"/>
    <property type="evidence" value="ECO:0007669"/>
    <property type="project" value="InterPro"/>
</dbReference>
<dbReference type="SMART" id="SM00382">
    <property type="entry name" value="AAA"/>
    <property type="match status" value="2"/>
</dbReference>
<organism evidence="4">
    <name type="scientific">Desulfatirhabdium butyrativorans</name>
    <dbReference type="NCBI Taxonomy" id="340467"/>
    <lineage>
        <taxon>Bacteria</taxon>
        <taxon>Pseudomonadati</taxon>
        <taxon>Thermodesulfobacteriota</taxon>
        <taxon>Desulfobacteria</taxon>
        <taxon>Desulfobacterales</taxon>
        <taxon>Desulfatirhabdiaceae</taxon>
        <taxon>Desulfatirhabdium</taxon>
    </lineage>
</organism>
<evidence type="ECO:0000256" key="2">
    <source>
        <dbReference type="ARBA" id="ARBA00022840"/>
    </source>
</evidence>
<protein>
    <submittedName>
        <fullName evidence="4">ABC transporter ATP-binding protein</fullName>
    </submittedName>
</protein>
<feature type="domain" description="ABC transporter" evidence="3">
    <location>
        <begin position="371"/>
        <end position="601"/>
    </location>
</feature>
<keyword evidence="2 4" id="KW-0067">ATP-binding</keyword>
<keyword evidence="1" id="KW-0547">Nucleotide-binding</keyword>
<accession>A0A7C4W0Y3</accession>
<dbReference type="InterPro" id="IPR003439">
    <property type="entry name" value="ABC_transporter-like_ATP-bd"/>
</dbReference>
<feature type="domain" description="ABC transporter" evidence="3">
    <location>
        <begin position="15"/>
        <end position="249"/>
    </location>
</feature>
<dbReference type="PROSITE" id="PS50893">
    <property type="entry name" value="ABC_TRANSPORTER_2"/>
    <property type="match status" value="2"/>
</dbReference>
<dbReference type="InterPro" id="IPR003593">
    <property type="entry name" value="AAA+_ATPase"/>
</dbReference>
<comment type="caution">
    <text evidence="4">The sequence shown here is derived from an EMBL/GenBank/DDBJ whole genome shotgun (WGS) entry which is preliminary data.</text>
</comment>
<dbReference type="AlphaFoldDB" id="A0A7C4W0Y3"/>
<name>A0A7C4W0Y3_9BACT</name>
<dbReference type="PANTHER" id="PTHR43038:SF3">
    <property type="entry name" value="ABC TRANSPORTER G FAMILY MEMBER 20 ISOFORM X1"/>
    <property type="match status" value="1"/>
</dbReference>
<evidence type="ECO:0000259" key="3">
    <source>
        <dbReference type="PROSITE" id="PS50893"/>
    </source>
</evidence>
<dbReference type="PANTHER" id="PTHR43038">
    <property type="entry name" value="ATP-BINDING CASSETTE, SUB-FAMILY H, MEMBER 1"/>
    <property type="match status" value="1"/>
</dbReference>
<gene>
    <name evidence="4" type="ORF">ENS29_11245</name>
</gene>
<dbReference type="CDD" id="cd03230">
    <property type="entry name" value="ABC_DR_subfamily_A"/>
    <property type="match status" value="1"/>
</dbReference>
<dbReference type="Pfam" id="PF00005">
    <property type="entry name" value="ABC_tran"/>
    <property type="match status" value="2"/>
</dbReference>
<dbReference type="EMBL" id="DSUH01000257">
    <property type="protein sequence ID" value="HGU33418.1"/>
    <property type="molecule type" value="Genomic_DNA"/>
</dbReference>
<dbReference type="PROSITE" id="PS00211">
    <property type="entry name" value="ABC_TRANSPORTER_1"/>
    <property type="match status" value="1"/>
</dbReference>
<evidence type="ECO:0000313" key="4">
    <source>
        <dbReference type="EMBL" id="HGU33418.1"/>
    </source>
</evidence>
<sequence>MGQTHMVNSPEASLVAIHGFQKAYGRTIAVRNVDLRVRQGEMYGLIGPDGAGKSTLMKAVAGVLAYDGGRVEVFGHPVGSEAEAERIKDRIGFMPQGLGLNLYPELSIEENVDFFARLRLVPKEALVERKRKLLSVTRLEAFKHRPMKQLSGGMKQKLGLVCSLIHEPDLVILDEPTTGVDPVSRRDFWAILAGLLSEKGTSALISTAYMEEASRFHRIALMHEGRVLAEGEPSDIIARMAGTLVSLRGEPQWNAVERLRKSYPSLRVEQEWIRVFVPEMDPEGASACIRQQLSSSTRIVDMRCDAPDLEDVFLELIRDRSVDGAACGGPEVSSFAAEDALVKQEGADGTVSAGDAASTSGITENASGIAIAASGLVRDFGAFRAVDRVSFRVPYGEIFGLLGANGAGKTTVIKMLTGILRPTAGEGQVAGVDMRRAGRVIKEKIGYMSQAFSLYTDLTVLENIRLYAGIYGLDRRRTRERTDWVLDMAELHTYRDRLAGSLPMGIRQRLALGCAVVHRPGVLFLDEPTSGVDPLGRRRLWETFYRLARQEGVAVLVTTHYMSEAEHCDHLALMFAGRIVADATPAAMKADVEREAGSLVQIGTDRPLEALQVLQRNGYREAALHGKFIHVLTRDVAESKARLSALFAKEGIGITGFEPRPLSMEDVFVYRVLSLEAA</sequence>
<evidence type="ECO:0000256" key="1">
    <source>
        <dbReference type="ARBA" id="ARBA00022741"/>
    </source>
</evidence>
<dbReference type="InterPro" id="IPR017871">
    <property type="entry name" value="ABC_transporter-like_CS"/>
</dbReference>
<reference evidence="4" key="1">
    <citation type="journal article" date="2020" name="mSystems">
        <title>Genome- and Community-Level Interaction Insights into Carbon Utilization and Element Cycling Functions of Hydrothermarchaeota in Hydrothermal Sediment.</title>
        <authorList>
            <person name="Zhou Z."/>
            <person name="Liu Y."/>
            <person name="Xu W."/>
            <person name="Pan J."/>
            <person name="Luo Z.H."/>
            <person name="Li M."/>
        </authorList>
    </citation>
    <scope>NUCLEOTIDE SEQUENCE [LARGE SCALE GENOMIC DNA]</scope>
    <source>
        <strain evidence="4">SpSt-477</strain>
    </source>
</reference>
<dbReference type="GO" id="GO:0005524">
    <property type="term" value="F:ATP binding"/>
    <property type="evidence" value="ECO:0007669"/>
    <property type="project" value="UniProtKB-KW"/>
</dbReference>
<proteinExistence type="predicted"/>
<dbReference type="InterPro" id="IPR027417">
    <property type="entry name" value="P-loop_NTPase"/>
</dbReference>
<dbReference type="Gene3D" id="3.40.50.300">
    <property type="entry name" value="P-loop containing nucleotide triphosphate hydrolases"/>
    <property type="match status" value="2"/>
</dbReference>